<evidence type="ECO:0000256" key="1">
    <source>
        <dbReference type="SAM" id="MobiDB-lite"/>
    </source>
</evidence>
<gene>
    <name evidence="3" type="ORF">Cph01nite_06670</name>
</gene>
<evidence type="ECO:0000313" key="3">
    <source>
        <dbReference type="EMBL" id="GIG38905.1"/>
    </source>
</evidence>
<accession>A0ABQ4DHT9</accession>
<keyword evidence="2" id="KW-1133">Transmembrane helix</keyword>
<name>A0ABQ4DHT9_9CELL</name>
<protein>
    <submittedName>
        <fullName evidence="3">Uncharacterized protein</fullName>
    </submittedName>
</protein>
<keyword evidence="4" id="KW-1185">Reference proteome</keyword>
<organism evidence="3 4">
    <name type="scientific">Cellulomonas phragmiteti</name>
    <dbReference type="NCBI Taxonomy" id="478780"/>
    <lineage>
        <taxon>Bacteria</taxon>
        <taxon>Bacillati</taxon>
        <taxon>Actinomycetota</taxon>
        <taxon>Actinomycetes</taxon>
        <taxon>Micrococcales</taxon>
        <taxon>Cellulomonadaceae</taxon>
        <taxon>Cellulomonas</taxon>
    </lineage>
</organism>
<dbReference type="EMBL" id="BONP01000003">
    <property type="protein sequence ID" value="GIG38905.1"/>
    <property type="molecule type" value="Genomic_DNA"/>
</dbReference>
<keyword evidence="2" id="KW-0812">Transmembrane</keyword>
<evidence type="ECO:0000313" key="4">
    <source>
        <dbReference type="Proteomes" id="UP000614741"/>
    </source>
</evidence>
<evidence type="ECO:0000256" key="2">
    <source>
        <dbReference type="SAM" id="Phobius"/>
    </source>
</evidence>
<keyword evidence="2" id="KW-0472">Membrane</keyword>
<comment type="caution">
    <text evidence="3">The sequence shown here is derived from an EMBL/GenBank/DDBJ whole genome shotgun (WGS) entry which is preliminary data.</text>
</comment>
<dbReference type="RefSeq" id="WP_203671151.1">
    <property type="nucleotide sequence ID" value="NZ_BONP01000003.1"/>
</dbReference>
<reference evidence="3 4" key="1">
    <citation type="submission" date="2021-01" db="EMBL/GenBank/DDBJ databases">
        <title>Whole genome shotgun sequence of Cellulomonas phragmiteti NBRC 110785.</title>
        <authorList>
            <person name="Komaki H."/>
            <person name="Tamura T."/>
        </authorList>
    </citation>
    <scope>NUCLEOTIDE SEQUENCE [LARGE SCALE GENOMIC DNA]</scope>
    <source>
        <strain evidence="3 4">NBRC 110785</strain>
    </source>
</reference>
<proteinExistence type="predicted"/>
<dbReference type="Proteomes" id="UP000614741">
    <property type="component" value="Unassembled WGS sequence"/>
</dbReference>
<feature type="region of interest" description="Disordered" evidence="1">
    <location>
        <begin position="1"/>
        <end position="23"/>
    </location>
</feature>
<feature type="transmembrane region" description="Helical" evidence="2">
    <location>
        <begin position="28"/>
        <end position="54"/>
    </location>
</feature>
<sequence length="63" mass="6408">MAAHTTLPVTVRPHRTARREPEDHSVRSAVAVVVAGLVLVALLVGGGAVVATLVDLTSWVGGA</sequence>